<feature type="non-terminal residue" evidence="1">
    <location>
        <position position="138"/>
    </location>
</feature>
<dbReference type="EMBL" id="JABEZZ010000013">
    <property type="protein sequence ID" value="MBA0603061.1"/>
    <property type="molecule type" value="Genomic_DNA"/>
</dbReference>
<accession>A0A7J8QNB3</accession>
<evidence type="ECO:0000313" key="2">
    <source>
        <dbReference type="Proteomes" id="UP000593578"/>
    </source>
</evidence>
<dbReference type="Proteomes" id="UP000593578">
    <property type="component" value="Unassembled WGS sequence"/>
</dbReference>
<comment type="caution">
    <text evidence="1">The sequence shown here is derived from an EMBL/GenBank/DDBJ whole genome shotgun (WGS) entry which is preliminary data.</text>
</comment>
<protein>
    <submittedName>
        <fullName evidence="1">Uncharacterized protein</fullName>
    </submittedName>
</protein>
<organism evidence="1 2">
    <name type="scientific">Gossypium raimondii</name>
    <name type="common">Peruvian cotton</name>
    <name type="synonym">Gossypium klotzschianum subsp. raimondii</name>
    <dbReference type="NCBI Taxonomy" id="29730"/>
    <lineage>
        <taxon>Eukaryota</taxon>
        <taxon>Viridiplantae</taxon>
        <taxon>Streptophyta</taxon>
        <taxon>Embryophyta</taxon>
        <taxon>Tracheophyta</taxon>
        <taxon>Spermatophyta</taxon>
        <taxon>Magnoliopsida</taxon>
        <taxon>eudicotyledons</taxon>
        <taxon>Gunneridae</taxon>
        <taxon>Pentapetalae</taxon>
        <taxon>rosids</taxon>
        <taxon>malvids</taxon>
        <taxon>Malvales</taxon>
        <taxon>Malvaceae</taxon>
        <taxon>Malvoideae</taxon>
        <taxon>Gossypium</taxon>
    </lineage>
</organism>
<evidence type="ECO:0000313" key="1">
    <source>
        <dbReference type="EMBL" id="MBA0603061.1"/>
    </source>
</evidence>
<gene>
    <name evidence="1" type="ORF">Gorai_003221</name>
</gene>
<dbReference type="AlphaFoldDB" id="A0A7J8QNB3"/>
<proteinExistence type="predicted"/>
<sequence length="138" mass="15277">EVDVINDKLPVRRVGYEKWKPPEEPFFKVNFDAAFQSHSKRFWSGIIVRDGRSQSSCMSPSSKIEATSRASRDGVKRNANGIAHILAGGLKRGDNTNLGEGMSEYLVDELENDSQVGHAIKGEPILGFQFEGAPLCPW</sequence>
<name>A0A7J8QNB3_GOSRA</name>
<reference evidence="1 2" key="1">
    <citation type="journal article" date="2019" name="Genome Biol. Evol.">
        <title>Insights into the evolution of the New World diploid cottons (Gossypium, subgenus Houzingenia) based on genome sequencing.</title>
        <authorList>
            <person name="Grover C.E."/>
            <person name="Arick M.A. 2nd"/>
            <person name="Thrash A."/>
            <person name="Conover J.L."/>
            <person name="Sanders W.S."/>
            <person name="Peterson D.G."/>
            <person name="Frelichowski J.E."/>
            <person name="Scheffler J.A."/>
            <person name="Scheffler B.E."/>
            <person name="Wendel J.F."/>
        </authorList>
    </citation>
    <scope>NUCLEOTIDE SEQUENCE [LARGE SCALE GENOMIC DNA]</scope>
    <source>
        <strain evidence="1">8</strain>
        <tissue evidence="1">Leaf</tissue>
    </source>
</reference>